<name>W6N166_CLOTY</name>
<comment type="caution">
    <text evidence="3">The sequence shown here is derived from an EMBL/GenBank/DDBJ whole genome shotgun (WGS) entry which is preliminary data.</text>
</comment>
<dbReference type="RefSeq" id="WP_017750793.1">
    <property type="nucleotide sequence ID" value="NZ_CBXI010000003.1"/>
</dbReference>
<sequence length="258" mass="29417">MDKNSFIKRVDFNDESIISNIYNKIKLAKKTGIDVYTNEFYTPNIWNKIENMQSELGINVYSYGIFEDAERRMLLFSFYEDIKNYPLDLLRIQLNSKFSKPCHRDFLGALMSLGIKRQKFGDLILKKNEECYLACSSDISEYVTSNFTSVGKANCSLDILDLGISKIPNYNFNTLSLNVSSMRIDCIVSSLCNISRSKGEALVKKGKVQVDYFETLRKDKIIEDTSTVIVQGYGKFKLAGKIGNTGKGRIKLLIKKFS</sequence>
<reference evidence="3 4" key="1">
    <citation type="journal article" date="2015" name="Genome Announc.">
        <title>Draft Genome Sequence of Clostridium tyrobutyricum Strain DIVETGP, Isolated from Cow's Milk for Grana Padano Production.</title>
        <authorList>
            <person name="Soggiu A."/>
            <person name="Piras C."/>
            <person name="Gaiarsa S."/>
            <person name="Sassera D."/>
            <person name="Roncada P."/>
            <person name="Bendixen E."/>
            <person name="Brasca M."/>
            <person name="Bonizzi L."/>
        </authorList>
    </citation>
    <scope>NUCLEOTIDE SEQUENCE [LARGE SCALE GENOMIC DNA]</scope>
    <source>
        <strain evidence="3 4">DIVETGP</strain>
    </source>
</reference>
<dbReference type="Proteomes" id="UP000019482">
    <property type="component" value="Unassembled WGS sequence"/>
</dbReference>
<keyword evidence="1" id="KW-0694">RNA-binding</keyword>
<dbReference type="InterPro" id="IPR012677">
    <property type="entry name" value="Nucleotide-bd_a/b_plait_sf"/>
</dbReference>
<protein>
    <recommendedName>
        <fullName evidence="2">Ribosome-associated protein quality control protein P2 RNA-binding domain-containing protein</fullName>
    </recommendedName>
</protein>
<evidence type="ECO:0000313" key="4">
    <source>
        <dbReference type="Proteomes" id="UP000019482"/>
    </source>
</evidence>
<evidence type="ECO:0000256" key="1">
    <source>
        <dbReference type="PROSITE-ProRule" id="PRU00182"/>
    </source>
</evidence>
<proteinExistence type="predicted"/>
<dbReference type="GO" id="GO:0003723">
    <property type="term" value="F:RNA binding"/>
    <property type="evidence" value="ECO:0007669"/>
    <property type="project" value="UniProtKB-KW"/>
</dbReference>
<evidence type="ECO:0000259" key="2">
    <source>
        <dbReference type="Pfam" id="PF17774"/>
    </source>
</evidence>
<dbReference type="EMBL" id="CBXI010000003">
    <property type="protein sequence ID" value="CDL89968.1"/>
    <property type="molecule type" value="Genomic_DNA"/>
</dbReference>
<organism evidence="3 4">
    <name type="scientific">Clostridium tyrobutyricum DIVETGP</name>
    <dbReference type="NCBI Taxonomy" id="1408889"/>
    <lineage>
        <taxon>Bacteria</taxon>
        <taxon>Bacillati</taxon>
        <taxon>Bacillota</taxon>
        <taxon>Clostridia</taxon>
        <taxon>Eubacteriales</taxon>
        <taxon>Clostridiaceae</taxon>
        <taxon>Clostridium</taxon>
    </lineage>
</organism>
<keyword evidence="4" id="KW-1185">Reference proteome</keyword>
<dbReference type="Gene3D" id="3.30.70.330">
    <property type="match status" value="1"/>
</dbReference>
<dbReference type="InterPro" id="IPR040591">
    <property type="entry name" value="RqcP2_RBD"/>
</dbReference>
<accession>W6N166</accession>
<gene>
    <name evidence="3" type="ORF">CTDIVETGP_0038</name>
</gene>
<dbReference type="GeneID" id="29419016"/>
<dbReference type="PROSITE" id="PS50889">
    <property type="entry name" value="S4"/>
    <property type="match status" value="1"/>
</dbReference>
<feature type="domain" description="Ribosome-associated protein quality control protein P2 RNA-binding" evidence="2">
    <location>
        <begin position="83"/>
        <end position="158"/>
    </location>
</feature>
<dbReference type="Pfam" id="PF17774">
    <property type="entry name" value="YlmH_RBD"/>
    <property type="match status" value="1"/>
</dbReference>
<evidence type="ECO:0000313" key="3">
    <source>
        <dbReference type="EMBL" id="CDL89968.1"/>
    </source>
</evidence>
<dbReference type="SUPFAM" id="SSF55174">
    <property type="entry name" value="Alpha-L RNA-binding motif"/>
    <property type="match status" value="1"/>
</dbReference>
<dbReference type="AlphaFoldDB" id="W6N166"/>
<dbReference type="OrthoDB" id="9812787at2"/>